<evidence type="ECO:0000313" key="2">
    <source>
        <dbReference type="Proteomes" id="UP000886595"/>
    </source>
</evidence>
<organism evidence="1 2">
    <name type="scientific">Brassica carinata</name>
    <name type="common">Ethiopian mustard</name>
    <name type="synonym">Abyssinian cabbage</name>
    <dbReference type="NCBI Taxonomy" id="52824"/>
    <lineage>
        <taxon>Eukaryota</taxon>
        <taxon>Viridiplantae</taxon>
        <taxon>Streptophyta</taxon>
        <taxon>Embryophyta</taxon>
        <taxon>Tracheophyta</taxon>
        <taxon>Spermatophyta</taxon>
        <taxon>Magnoliopsida</taxon>
        <taxon>eudicotyledons</taxon>
        <taxon>Gunneridae</taxon>
        <taxon>Pentapetalae</taxon>
        <taxon>rosids</taxon>
        <taxon>malvids</taxon>
        <taxon>Brassicales</taxon>
        <taxon>Brassicaceae</taxon>
        <taxon>Brassiceae</taxon>
        <taxon>Brassica</taxon>
    </lineage>
</organism>
<reference evidence="1 2" key="1">
    <citation type="submission" date="2020-02" db="EMBL/GenBank/DDBJ databases">
        <authorList>
            <person name="Ma Q."/>
            <person name="Huang Y."/>
            <person name="Song X."/>
            <person name="Pei D."/>
        </authorList>
    </citation>
    <scope>NUCLEOTIDE SEQUENCE [LARGE SCALE GENOMIC DNA]</scope>
    <source>
        <strain evidence="1">Sxm20200214</strain>
        <tissue evidence="1">Leaf</tissue>
    </source>
</reference>
<dbReference type="OrthoDB" id="10627148at2759"/>
<accession>A0A8X7TWJ4</accession>
<name>A0A8X7TWJ4_BRACI</name>
<dbReference type="Proteomes" id="UP000886595">
    <property type="component" value="Unassembled WGS sequence"/>
</dbReference>
<gene>
    <name evidence="1" type="ORF">Bca52824_075450</name>
</gene>
<sequence length="145" mass="16362">MRRNNSILAPSRIVKVSSWVLTGDFLSLWIRFRATDDPRFVMQGLSLFAPAMVRSGRVVRRSDLSLSTGVLQWQRAGCIWSAEGQVWRQSSGLLFERRHRRVEVLSRAVGGTVASRFEGAYLSVARGNLYFIFGRPCLVLTCLVV</sequence>
<evidence type="ECO:0000313" key="1">
    <source>
        <dbReference type="EMBL" id="KAG2256156.1"/>
    </source>
</evidence>
<proteinExistence type="predicted"/>
<dbReference type="AlphaFoldDB" id="A0A8X7TWJ4"/>
<dbReference type="EMBL" id="JAAMPC010000015">
    <property type="protein sequence ID" value="KAG2256156.1"/>
    <property type="molecule type" value="Genomic_DNA"/>
</dbReference>
<keyword evidence="2" id="KW-1185">Reference proteome</keyword>
<protein>
    <submittedName>
        <fullName evidence="1">Uncharacterized protein</fullName>
    </submittedName>
</protein>
<comment type="caution">
    <text evidence="1">The sequence shown here is derived from an EMBL/GenBank/DDBJ whole genome shotgun (WGS) entry which is preliminary data.</text>
</comment>